<accession>G9ZSM1</accession>
<protein>
    <submittedName>
        <fullName evidence="5">Haloacid dehalogenase-like hydrolase</fullName>
    </submittedName>
</protein>
<dbReference type="InterPro" id="IPR006439">
    <property type="entry name" value="HAD-SF_hydro_IA"/>
</dbReference>
<dbReference type="HOGENOM" id="CLU_045011_8_1_9"/>
<dbReference type="eggNOG" id="COG1011">
    <property type="taxonomic scope" value="Bacteria"/>
</dbReference>
<dbReference type="STRING" id="797515.HMPREF9103_02740"/>
<dbReference type="PATRIC" id="fig|797515.3.peg.2484"/>
<evidence type="ECO:0000256" key="3">
    <source>
        <dbReference type="ARBA" id="ARBA00022801"/>
    </source>
</evidence>
<gene>
    <name evidence="5" type="ORF">HMPREF9103_02740</name>
</gene>
<dbReference type="InterPro" id="IPR023214">
    <property type="entry name" value="HAD_sf"/>
</dbReference>
<proteinExistence type="predicted"/>
<dbReference type="PANTHER" id="PTHR46470:SF2">
    <property type="entry name" value="GLYCERALDEHYDE 3-PHOSPHATE PHOSPHATASE"/>
    <property type="match status" value="1"/>
</dbReference>
<dbReference type="InterPro" id="IPR051400">
    <property type="entry name" value="HAD-like_hydrolase"/>
</dbReference>
<keyword evidence="3 5" id="KW-0378">Hydrolase</keyword>
<dbReference type="Proteomes" id="UP000004625">
    <property type="component" value="Unassembled WGS sequence"/>
</dbReference>
<dbReference type="GO" id="GO:0016791">
    <property type="term" value="F:phosphatase activity"/>
    <property type="evidence" value="ECO:0007669"/>
    <property type="project" value="TreeGrafter"/>
</dbReference>
<name>G9ZSM1_9LACO</name>
<dbReference type="AlphaFoldDB" id="G9ZSM1"/>
<comment type="cofactor">
    <cofactor evidence="1">
        <name>Mg(2+)</name>
        <dbReference type="ChEBI" id="CHEBI:18420"/>
    </cofactor>
</comment>
<evidence type="ECO:0000313" key="6">
    <source>
        <dbReference type="Proteomes" id="UP000004625"/>
    </source>
</evidence>
<organism evidence="5 6">
    <name type="scientific">Lentilactobacillus parafarraginis F0439</name>
    <dbReference type="NCBI Taxonomy" id="797515"/>
    <lineage>
        <taxon>Bacteria</taxon>
        <taxon>Bacillati</taxon>
        <taxon>Bacillota</taxon>
        <taxon>Bacilli</taxon>
        <taxon>Lactobacillales</taxon>
        <taxon>Lactobacillaceae</taxon>
        <taxon>Lentilactobacillus</taxon>
    </lineage>
</organism>
<sequence>MIKAIVFDVDDTLYDPRPSFERAFKQVFANEITDDLMDHFYCNYLQQEQLVEAKSNQEKDLKLSKQEITFHCLHHSFKEFALNGLTQQKAQQFSRQYTELTRNIKLFDGLTTVFNKLTEKFTLGIITNGATDIQLAKIMRLKLHHWFGRERIITSEDADTKKPDPMIFTLMNRKLELHGNEMIYVGSSYLTDIVPAKKAGWQTVWYNNHNGTIADPSIIPDQTVNNSAQLQELLLELAAEA</sequence>
<dbReference type="Gene3D" id="3.40.50.1000">
    <property type="entry name" value="HAD superfamily/HAD-like"/>
    <property type="match status" value="1"/>
</dbReference>
<dbReference type="SFLD" id="SFLDG01129">
    <property type="entry name" value="C1.5:_HAD__Beta-PGM__Phosphata"/>
    <property type="match status" value="1"/>
</dbReference>
<keyword evidence="6" id="KW-1185">Reference proteome</keyword>
<keyword evidence="4" id="KW-0460">Magnesium</keyword>
<dbReference type="EMBL" id="AGEY01000196">
    <property type="protein sequence ID" value="EHL95784.1"/>
    <property type="molecule type" value="Genomic_DNA"/>
</dbReference>
<evidence type="ECO:0000256" key="1">
    <source>
        <dbReference type="ARBA" id="ARBA00001946"/>
    </source>
</evidence>
<dbReference type="PRINTS" id="PR00413">
    <property type="entry name" value="HADHALOGNASE"/>
</dbReference>
<dbReference type="Gene3D" id="1.20.120.710">
    <property type="entry name" value="Haloacid dehalogenase hydrolase-like domain"/>
    <property type="match status" value="1"/>
</dbReference>
<evidence type="ECO:0000256" key="2">
    <source>
        <dbReference type="ARBA" id="ARBA00022723"/>
    </source>
</evidence>
<dbReference type="NCBIfam" id="TIGR01549">
    <property type="entry name" value="HAD-SF-IA-v1"/>
    <property type="match status" value="1"/>
</dbReference>
<dbReference type="Pfam" id="PF13419">
    <property type="entry name" value="HAD_2"/>
    <property type="match status" value="1"/>
</dbReference>
<evidence type="ECO:0000313" key="5">
    <source>
        <dbReference type="EMBL" id="EHL95784.1"/>
    </source>
</evidence>
<dbReference type="GO" id="GO:0046872">
    <property type="term" value="F:metal ion binding"/>
    <property type="evidence" value="ECO:0007669"/>
    <property type="project" value="UniProtKB-KW"/>
</dbReference>
<dbReference type="InterPro" id="IPR036412">
    <property type="entry name" value="HAD-like_sf"/>
</dbReference>
<dbReference type="GO" id="GO:0044281">
    <property type="term" value="P:small molecule metabolic process"/>
    <property type="evidence" value="ECO:0007669"/>
    <property type="project" value="UniProtKB-ARBA"/>
</dbReference>
<comment type="caution">
    <text evidence="5">The sequence shown here is derived from an EMBL/GenBank/DDBJ whole genome shotgun (WGS) entry which is preliminary data.</text>
</comment>
<reference evidence="5 6" key="1">
    <citation type="submission" date="2011-09" db="EMBL/GenBank/DDBJ databases">
        <authorList>
            <person name="Weinstock G."/>
            <person name="Sodergren E."/>
            <person name="Clifton S."/>
            <person name="Fulton L."/>
            <person name="Fulton B."/>
            <person name="Courtney L."/>
            <person name="Fronick C."/>
            <person name="Harrison M."/>
            <person name="Strong C."/>
            <person name="Farmer C."/>
            <person name="Delahaunty K."/>
            <person name="Markovic C."/>
            <person name="Hall O."/>
            <person name="Minx P."/>
            <person name="Tomlinson C."/>
            <person name="Mitreva M."/>
            <person name="Hou S."/>
            <person name="Chen J."/>
            <person name="Wollam A."/>
            <person name="Pepin K.H."/>
            <person name="Johnson M."/>
            <person name="Bhonagiri V."/>
            <person name="Zhang X."/>
            <person name="Suruliraj S."/>
            <person name="Warren W."/>
            <person name="Chinwalla A."/>
            <person name="Mardis E.R."/>
            <person name="Wilson R.K."/>
        </authorList>
    </citation>
    <scope>NUCLEOTIDE SEQUENCE [LARGE SCALE GENOMIC DNA]</scope>
    <source>
        <strain evidence="5 6">F0439</strain>
    </source>
</reference>
<keyword evidence="2" id="KW-0479">Metal-binding</keyword>
<dbReference type="PANTHER" id="PTHR46470">
    <property type="entry name" value="N-ACYLNEURAMINATE-9-PHOSPHATASE"/>
    <property type="match status" value="1"/>
</dbReference>
<dbReference type="SFLD" id="SFLDS00003">
    <property type="entry name" value="Haloacid_Dehalogenase"/>
    <property type="match status" value="1"/>
</dbReference>
<dbReference type="InterPro" id="IPR041492">
    <property type="entry name" value="HAD_2"/>
</dbReference>
<dbReference type="SUPFAM" id="SSF56784">
    <property type="entry name" value="HAD-like"/>
    <property type="match status" value="1"/>
</dbReference>
<evidence type="ECO:0000256" key="4">
    <source>
        <dbReference type="ARBA" id="ARBA00022842"/>
    </source>
</evidence>
<dbReference type="RefSeq" id="WP_008214821.1">
    <property type="nucleotide sequence ID" value="NZ_JH415059.1"/>
</dbReference>